<proteinExistence type="predicted"/>
<protein>
    <submittedName>
        <fullName evidence="1">Uncharacterized protein</fullName>
    </submittedName>
</protein>
<dbReference type="Proteomes" id="UP000886674">
    <property type="component" value="Unassembled WGS sequence"/>
</dbReference>
<dbReference type="AlphaFoldDB" id="A0A9E4TTR2"/>
<evidence type="ECO:0000313" key="1">
    <source>
        <dbReference type="EMBL" id="MCG7979570.1"/>
    </source>
</evidence>
<reference evidence="1" key="1">
    <citation type="journal article" date="2021" name="Proc. Natl. Acad. Sci. U.S.A.">
        <title>Global biogeography of chemosynthetic symbionts reveals both localized and globally distributed symbiont groups. .</title>
        <authorList>
            <person name="Osvatic J.T."/>
            <person name="Wilkins L.G.E."/>
            <person name="Leibrecht L."/>
            <person name="Leray M."/>
            <person name="Zauner S."/>
            <person name="Polzin J."/>
            <person name="Camacho Y."/>
            <person name="Gros O."/>
            <person name="van Gils J.A."/>
            <person name="Eisen J.A."/>
            <person name="Petersen J.M."/>
            <person name="Yuen B."/>
        </authorList>
    </citation>
    <scope>NUCLEOTIDE SEQUENCE</scope>
    <source>
        <strain evidence="1">MAGclacostrist055</strain>
    </source>
</reference>
<gene>
    <name evidence="1" type="ORF">JAY77_15685</name>
</gene>
<name>A0A9E4TTR2_9GAMM</name>
<evidence type="ECO:0000313" key="2">
    <source>
        <dbReference type="Proteomes" id="UP000886674"/>
    </source>
</evidence>
<accession>A0A9E4TTR2</accession>
<sequence length="70" mass="7586">MPSESPTRKALISKLPSRYRKAIEVVEASGGTVSDFALNLTVSAEKNNLADKDVIAILKKHYTSPNIADN</sequence>
<dbReference type="EMBL" id="JAEPCR010000077">
    <property type="protein sequence ID" value="MCG7979570.1"/>
    <property type="molecule type" value="Genomic_DNA"/>
</dbReference>
<comment type="caution">
    <text evidence="1">The sequence shown here is derived from an EMBL/GenBank/DDBJ whole genome shotgun (WGS) entry which is preliminary data.</text>
</comment>
<organism evidence="1 2">
    <name type="scientific">Candidatus Thiodiazotropha taylori</name>
    <dbReference type="NCBI Taxonomy" id="2792791"/>
    <lineage>
        <taxon>Bacteria</taxon>
        <taxon>Pseudomonadati</taxon>
        <taxon>Pseudomonadota</taxon>
        <taxon>Gammaproteobacteria</taxon>
        <taxon>Chromatiales</taxon>
        <taxon>Sedimenticolaceae</taxon>
        <taxon>Candidatus Thiodiazotropha</taxon>
    </lineage>
</organism>